<comment type="similarity">
    <text evidence="3">Belongs to the CheB family.</text>
</comment>
<feature type="active site" evidence="3 4">
    <location>
        <position position="171"/>
    </location>
</feature>
<dbReference type="CDD" id="cd16432">
    <property type="entry name" value="CheB_Rec"/>
    <property type="match status" value="1"/>
</dbReference>
<feature type="active site" evidence="3 4">
    <location>
        <position position="198"/>
    </location>
</feature>
<dbReference type="CDD" id="cd17541">
    <property type="entry name" value="REC_CheB-like"/>
    <property type="match status" value="1"/>
</dbReference>
<dbReference type="InterPro" id="IPR008248">
    <property type="entry name" value="CheB-like"/>
</dbReference>
<evidence type="ECO:0000259" key="7">
    <source>
        <dbReference type="PROSITE" id="PS50122"/>
    </source>
</evidence>
<dbReference type="PROSITE" id="PS50122">
    <property type="entry name" value="CHEB"/>
    <property type="match status" value="1"/>
</dbReference>
<keyword evidence="3 5" id="KW-0597">Phosphoprotein</keyword>
<dbReference type="Gene3D" id="3.40.50.180">
    <property type="entry name" value="Methylesterase CheB, C-terminal domain"/>
    <property type="match status" value="1"/>
</dbReference>
<dbReference type="EMBL" id="BMOS01000001">
    <property type="protein sequence ID" value="GGN49823.1"/>
    <property type="molecule type" value="Genomic_DNA"/>
</dbReference>
<dbReference type="GO" id="GO:0006935">
    <property type="term" value="P:chemotaxis"/>
    <property type="evidence" value="ECO:0007669"/>
    <property type="project" value="UniProtKB-UniRule"/>
</dbReference>
<reference evidence="8" key="2">
    <citation type="submission" date="2020-09" db="EMBL/GenBank/DDBJ databases">
        <authorList>
            <person name="Sun Q."/>
            <person name="Ohkuma M."/>
        </authorList>
    </citation>
    <scope>NUCLEOTIDE SEQUENCE</scope>
    <source>
        <strain evidence="8">JCM 17251</strain>
    </source>
</reference>
<comment type="catalytic activity">
    <reaction evidence="2 3">
        <text>[protein]-L-glutamate 5-O-methyl ester + H2O = L-glutamyl-[protein] + methanol + H(+)</text>
        <dbReference type="Rhea" id="RHEA:23236"/>
        <dbReference type="Rhea" id="RHEA-COMP:10208"/>
        <dbReference type="Rhea" id="RHEA-COMP:10311"/>
        <dbReference type="ChEBI" id="CHEBI:15377"/>
        <dbReference type="ChEBI" id="CHEBI:15378"/>
        <dbReference type="ChEBI" id="CHEBI:17790"/>
        <dbReference type="ChEBI" id="CHEBI:29973"/>
        <dbReference type="ChEBI" id="CHEBI:82795"/>
        <dbReference type="EC" id="3.1.1.61"/>
    </reaction>
</comment>
<dbReference type="PROSITE" id="PS50110">
    <property type="entry name" value="RESPONSE_REGULATORY"/>
    <property type="match status" value="1"/>
</dbReference>
<dbReference type="PANTHER" id="PTHR42872:SF3">
    <property type="entry name" value="PROTEIN-GLUTAMATE METHYLESTERASE_PROTEIN-GLUTAMINE GLUTAMINASE 1"/>
    <property type="match status" value="1"/>
</dbReference>
<evidence type="ECO:0000256" key="5">
    <source>
        <dbReference type="PROSITE-ProRule" id="PRU00169"/>
    </source>
</evidence>
<keyword evidence="3 4" id="KW-0145">Chemotaxis</keyword>
<dbReference type="SMART" id="SM00448">
    <property type="entry name" value="REC"/>
    <property type="match status" value="1"/>
</dbReference>
<evidence type="ECO:0000259" key="6">
    <source>
        <dbReference type="PROSITE" id="PS50110"/>
    </source>
</evidence>
<comment type="PTM">
    <text evidence="3">Phosphorylated by CheA. Phosphorylation of the N-terminal regulatory domain activates the methylesterase activity.</text>
</comment>
<dbReference type="GO" id="GO:0050568">
    <property type="term" value="F:protein-glutamine glutaminase activity"/>
    <property type="evidence" value="ECO:0007669"/>
    <property type="project" value="UniProtKB-UniRule"/>
</dbReference>
<dbReference type="HAMAP" id="MF_00099">
    <property type="entry name" value="CheB_chemtxs"/>
    <property type="match status" value="1"/>
</dbReference>
<dbReference type="Pfam" id="PF00072">
    <property type="entry name" value="Response_reg"/>
    <property type="match status" value="1"/>
</dbReference>
<dbReference type="EC" id="3.5.1.44" evidence="3"/>
<dbReference type="InterPro" id="IPR035909">
    <property type="entry name" value="CheB_C"/>
</dbReference>
<dbReference type="RefSeq" id="WP_188855735.1">
    <property type="nucleotide sequence ID" value="NZ_BMOS01000001.1"/>
</dbReference>
<comment type="catalytic activity">
    <reaction evidence="3">
        <text>L-glutaminyl-[protein] + H2O = L-glutamyl-[protein] + NH4(+)</text>
        <dbReference type="Rhea" id="RHEA:16441"/>
        <dbReference type="Rhea" id="RHEA-COMP:10207"/>
        <dbReference type="Rhea" id="RHEA-COMP:10208"/>
        <dbReference type="ChEBI" id="CHEBI:15377"/>
        <dbReference type="ChEBI" id="CHEBI:28938"/>
        <dbReference type="ChEBI" id="CHEBI:29973"/>
        <dbReference type="ChEBI" id="CHEBI:30011"/>
        <dbReference type="EC" id="3.5.1.44"/>
    </reaction>
</comment>
<dbReference type="AlphaFoldDB" id="A0A917XS44"/>
<dbReference type="GO" id="GO:0008984">
    <property type="term" value="F:protein-glutamate methylesterase activity"/>
    <property type="evidence" value="ECO:0007669"/>
    <property type="project" value="UniProtKB-UniRule"/>
</dbReference>
<dbReference type="EC" id="3.1.1.61" evidence="3"/>
<keyword evidence="3" id="KW-0963">Cytoplasm</keyword>
<comment type="domain">
    <text evidence="3">Contains a C-terminal catalytic domain, and an N-terminal region which modulates catalytic activity.</text>
</comment>
<gene>
    <name evidence="3 8" type="primary">cheB</name>
    <name evidence="8" type="ORF">GCM10007971_02820</name>
</gene>
<keyword evidence="9" id="KW-1185">Reference proteome</keyword>
<comment type="function">
    <text evidence="3">Involved in chemotaxis. Part of a chemotaxis signal transduction system that modulates chemotaxis in response to various stimuli. Catalyzes the demethylation of specific methylglutamate residues introduced into the chemoreceptors (methyl-accepting chemotaxis proteins or MCP) by CheR. Also mediates the irreversible deamidation of specific glutamine residues to glutamic acid.</text>
</comment>
<protein>
    <recommendedName>
        <fullName evidence="3">Protein-glutamate methylesterase/protein-glutamine glutaminase</fullName>
        <ecNumber evidence="3">3.1.1.61</ecNumber>
        <ecNumber evidence="3">3.5.1.44</ecNumber>
    </recommendedName>
</protein>
<dbReference type="Gene3D" id="3.40.50.2300">
    <property type="match status" value="1"/>
</dbReference>
<dbReference type="InterPro" id="IPR001789">
    <property type="entry name" value="Sig_transdc_resp-reg_receiver"/>
</dbReference>
<keyword evidence="1 3" id="KW-0378">Hydrolase</keyword>
<dbReference type="PANTHER" id="PTHR42872">
    <property type="entry name" value="PROTEIN-GLUTAMATE METHYLESTERASE/PROTEIN-GLUTAMINE GLUTAMINASE"/>
    <property type="match status" value="1"/>
</dbReference>
<evidence type="ECO:0000313" key="8">
    <source>
        <dbReference type="EMBL" id="GGN49823.1"/>
    </source>
</evidence>
<feature type="modified residue" description="4-aspartylphosphate" evidence="3 5">
    <location>
        <position position="56"/>
    </location>
</feature>
<dbReference type="GO" id="GO:0005737">
    <property type="term" value="C:cytoplasm"/>
    <property type="evidence" value="ECO:0007669"/>
    <property type="project" value="UniProtKB-SubCell"/>
</dbReference>
<evidence type="ECO:0000256" key="4">
    <source>
        <dbReference type="PROSITE-ProRule" id="PRU00050"/>
    </source>
</evidence>
<comment type="caution">
    <text evidence="8">The sequence shown here is derived from an EMBL/GenBank/DDBJ whole genome shotgun (WGS) entry which is preliminary data.</text>
</comment>
<dbReference type="GO" id="GO:0000156">
    <property type="term" value="F:phosphorelay response regulator activity"/>
    <property type="evidence" value="ECO:0007669"/>
    <property type="project" value="InterPro"/>
</dbReference>
<name>A0A917XS44_9BACI</name>
<dbReference type="InterPro" id="IPR000673">
    <property type="entry name" value="Sig_transdc_resp-reg_Me-estase"/>
</dbReference>
<dbReference type="SUPFAM" id="SSF52172">
    <property type="entry name" value="CheY-like"/>
    <property type="match status" value="1"/>
</dbReference>
<evidence type="ECO:0000256" key="1">
    <source>
        <dbReference type="ARBA" id="ARBA00022801"/>
    </source>
</evidence>
<organism evidence="8 9">
    <name type="scientific">Oceanobacillus indicireducens</name>
    <dbReference type="NCBI Taxonomy" id="1004261"/>
    <lineage>
        <taxon>Bacteria</taxon>
        <taxon>Bacillati</taxon>
        <taxon>Bacillota</taxon>
        <taxon>Bacilli</taxon>
        <taxon>Bacillales</taxon>
        <taxon>Bacillaceae</taxon>
        <taxon>Oceanobacillus</taxon>
    </lineage>
</organism>
<dbReference type="Proteomes" id="UP000624041">
    <property type="component" value="Unassembled WGS sequence"/>
</dbReference>
<dbReference type="Pfam" id="PF01339">
    <property type="entry name" value="CheB_methylest"/>
    <property type="match status" value="1"/>
</dbReference>
<feature type="domain" description="Response regulatory" evidence="6">
    <location>
        <begin position="5"/>
        <end position="122"/>
    </location>
</feature>
<sequence>MERVRVLVVDDSAFMRKMITDILNSDDRIKVIDTARNGKDGIEKIRRLKPDVVTMDITMPVLDGISALKEIMTTMPVPVIMLSSKSDYGTEHTINALDNGAVDFIMKPSGEISLNIETIQEEIISKVIAAKDVGIPPARSVKDNPSPTSLSSYLPPTRKARDYSLIAIGTSTGGPRALQRIISDLPGDFQTPILIVQHMPPHFTKSLAERLNKLTSLQVKEAADGDVIKPRFVYIAPGDFHMVVEEIGTEYRLKLTKDPPVNNHRPSVDALFYSLANHKNLNKTAVVLTGMGSDGASGIRQIKQVDKQAFVISESEESSVIYGMPKAAYETGLVDQVLPLHQVGHFLGKIT</sequence>
<evidence type="ECO:0000313" key="9">
    <source>
        <dbReference type="Proteomes" id="UP000624041"/>
    </source>
</evidence>
<comment type="subcellular location">
    <subcellularLocation>
        <location evidence="3">Cytoplasm</location>
    </subcellularLocation>
</comment>
<dbReference type="PIRSF" id="PIRSF000876">
    <property type="entry name" value="RR_chemtxs_CheB"/>
    <property type="match status" value="1"/>
</dbReference>
<feature type="domain" description="CheB-type methylesterase" evidence="7">
    <location>
        <begin position="162"/>
        <end position="344"/>
    </location>
</feature>
<feature type="active site" evidence="3 4">
    <location>
        <position position="294"/>
    </location>
</feature>
<proteinExistence type="inferred from homology"/>
<reference evidence="8" key="1">
    <citation type="journal article" date="2014" name="Int. J. Syst. Evol. Microbiol.">
        <title>Complete genome sequence of Corynebacterium casei LMG S-19264T (=DSM 44701T), isolated from a smear-ripened cheese.</title>
        <authorList>
            <consortium name="US DOE Joint Genome Institute (JGI-PGF)"/>
            <person name="Walter F."/>
            <person name="Albersmeier A."/>
            <person name="Kalinowski J."/>
            <person name="Ruckert C."/>
        </authorList>
    </citation>
    <scope>NUCLEOTIDE SEQUENCE</scope>
    <source>
        <strain evidence="8">JCM 17251</strain>
    </source>
</reference>
<evidence type="ECO:0000256" key="3">
    <source>
        <dbReference type="HAMAP-Rule" id="MF_00099"/>
    </source>
</evidence>
<accession>A0A917XS44</accession>
<dbReference type="NCBIfam" id="NF001965">
    <property type="entry name" value="PRK00742.1"/>
    <property type="match status" value="1"/>
</dbReference>
<dbReference type="SUPFAM" id="SSF52738">
    <property type="entry name" value="Methylesterase CheB, C-terminal domain"/>
    <property type="match status" value="1"/>
</dbReference>
<evidence type="ECO:0000256" key="2">
    <source>
        <dbReference type="ARBA" id="ARBA00048267"/>
    </source>
</evidence>
<dbReference type="InterPro" id="IPR011006">
    <property type="entry name" value="CheY-like_superfamily"/>
</dbReference>